<dbReference type="EMBL" id="MTYI01000022">
    <property type="protein sequence ID" value="PNP58209.1"/>
    <property type="molecule type" value="Genomic_DNA"/>
</dbReference>
<gene>
    <name evidence="2" type="ORF">THARTR1_01906</name>
</gene>
<dbReference type="SUPFAM" id="SSF53474">
    <property type="entry name" value="alpha/beta-Hydrolases"/>
    <property type="match status" value="1"/>
</dbReference>
<dbReference type="InterPro" id="IPR029058">
    <property type="entry name" value="AB_hydrolase_fold"/>
</dbReference>
<name>A0A2K0UK94_TRIHA</name>
<dbReference type="OrthoDB" id="4880951at2759"/>
<evidence type="ECO:0000313" key="3">
    <source>
        <dbReference type="Proteomes" id="UP000236290"/>
    </source>
</evidence>
<dbReference type="InterPro" id="IPR000383">
    <property type="entry name" value="Xaa-Pro-like_dom"/>
</dbReference>
<dbReference type="InterPro" id="IPR050585">
    <property type="entry name" value="Xaa-Pro_dipeptidyl-ppase/CocE"/>
</dbReference>
<dbReference type="Proteomes" id="UP000236290">
    <property type="component" value="Unassembled WGS sequence"/>
</dbReference>
<dbReference type="AlphaFoldDB" id="A0A2K0UK94"/>
<sequence length="215" mass="24372">MPNRIRGLCKVDSTSFPYLCEEHVTIPHKSLQGLVRCNIYRPKSEEHTVHMERISLMNSKMIRHDSNRIQSLTPVKLQRQIIRDVTPKHKSVHSSWGTPDPAFWAAQGYAVLRADEVDSGQSPGLLDTMSKSTTDAFVDVIEWAAEQTWSNGKVDLVGISYFGGSQWRVAACRPNDPAAMILCDGMNDYYRDRCRHGGILTEFLKWWFSNSVASN</sequence>
<organism evidence="2 3">
    <name type="scientific">Trichoderma harzianum</name>
    <name type="common">Hypocrea lixii</name>
    <dbReference type="NCBI Taxonomy" id="5544"/>
    <lineage>
        <taxon>Eukaryota</taxon>
        <taxon>Fungi</taxon>
        <taxon>Dikarya</taxon>
        <taxon>Ascomycota</taxon>
        <taxon>Pezizomycotina</taxon>
        <taxon>Sordariomycetes</taxon>
        <taxon>Hypocreomycetidae</taxon>
        <taxon>Hypocreales</taxon>
        <taxon>Hypocreaceae</taxon>
        <taxon>Trichoderma</taxon>
    </lineage>
</organism>
<accession>A0A2K0UK94</accession>
<dbReference type="Gene3D" id="3.40.50.1820">
    <property type="entry name" value="alpha/beta hydrolase"/>
    <property type="match status" value="1"/>
</dbReference>
<protein>
    <recommendedName>
        <fullName evidence="1">Xaa-Pro dipeptidyl-peptidase-like domain-containing protein</fullName>
    </recommendedName>
</protein>
<dbReference type="PANTHER" id="PTHR43056:SF10">
    <property type="entry name" value="COCE_NOND FAMILY, PUTATIVE (AFU_ORTHOLOGUE AFUA_7G00600)-RELATED"/>
    <property type="match status" value="1"/>
</dbReference>
<dbReference type="InterPro" id="IPR005674">
    <property type="entry name" value="CocE/Ser_esterase"/>
</dbReference>
<dbReference type="GO" id="GO:0016787">
    <property type="term" value="F:hydrolase activity"/>
    <property type="evidence" value="ECO:0007669"/>
    <property type="project" value="InterPro"/>
</dbReference>
<dbReference type="PANTHER" id="PTHR43056">
    <property type="entry name" value="PEPTIDASE S9 PROLYL OLIGOPEPTIDASE"/>
    <property type="match status" value="1"/>
</dbReference>
<dbReference type="NCBIfam" id="TIGR00976">
    <property type="entry name" value="CocE_NonD"/>
    <property type="match status" value="1"/>
</dbReference>
<evidence type="ECO:0000259" key="1">
    <source>
        <dbReference type="Pfam" id="PF02129"/>
    </source>
</evidence>
<dbReference type="Pfam" id="PF02129">
    <property type="entry name" value="Peptidase_S15"/>
    <property type="match status" value="1"/>
</dbReference>
<evidence type="ECO:0000313" key="2">
    <source>
        <dbReference type="EMBL" id="PNP58209.1"/>
    </source>
</evidence>
<comment type="caution">
    <text evidence="2">The sequence shown here is derived from an EMBL/GenBank/DDBJ whole genome shotgun (WGS) entry which is preliminary data.</text>
</comment>
<proteinExistence type="predicted"/>
<reference evidence="2 3" key="1">
    <citation type="submission" date="2017-02" db="EMBL/GenBank/DDBJ databases">
        <title>Genomes of Trichoderma spp. with biocontrol activity.</title>
        <authorList>
            <person name="Gardiner D."/>
            <person name="Kazan K."/>
            <person name="Vos C."/>
            <person name="Harvey P."/>
        </authorList>
    </citation>
    <scope>NUCLEOTIDE SEQUENCE [LARGE SCALE GENOMIC DNA]</scope>
    <source>
        <strain evidence="2 3">Tr1</strain>
    </source>
</reference>
<feature type="domain" description="Xaa-Pro dipeptidyl-peptidase-like" evidence="1">
    <location>
        <begin position="78"/>
        <end position="202"/>
    </location>
</feature>